<name>A0A4R2ECD7_9BACT</name>
<gene>
    <name evidence="1" type="ORF">CLV25_11524</name>
</gene>
<dbReference type="OrthoDB" id="1004968at2"/>
<dbReference type="AlphaFoldDB" id="A0A4R2ECD7"/>
<evidence type="ECO:0008006" key="3">
    <source>
        <dbReference type="Google" id="ProtNLM"/>
    </source>
</evidence>
<sequence length="97" mass="10181">MNKAVVQQGQSILDVAIQQCGSVESILDMAALNGISVTDDLNAGASLVMPDAKDGKVVSYYSVNRVTPATAVTLDEINQHPVGGINFMGIEIDFIVS</sequence>
<comment type="caution">
    <text evidence="1">The sequence shown here is derived from an EMBL/GenBank/DDBJ whole genome shotgun (WGS) entry which is preliminary data.</text>
</comment>
<reference evidence="1 2" key="1">
    <citation type="submission" date="2019-03" db="EMBL/GenBank/DDBJ databases">
        <title>Genomic Encyclopedia of Archaeal and Bacterial Type Strains, Phase II (KMG-II): from individual species to whole genera.</title>
        <authorList>
            <person name="Goeker M."/>
        </authorList>
    </citation>
    <scope>NUCLEOTIDE SEQUENCE [LARGE SCALE GENOMIC DNA]</scope>
    <source>
        <strain evidence="1 2">RL-C</strain>
    </source>
</reference>
<organism evidence="1 2">
    <name type="scientific">Acetobacteroides hydrogenigenes</name>
    <dbReference type="NCBI Taxonomy" id="979970"/>
    <lineage>
        <taxon>Bacteria</taxon>
        <taxon>Pseudomonadati</taxon>
        <taxon>Bacteroidota</taxon>
        <taxon>Bacteroidia</taxon>
        <taxon>Bacteroidales</taxon>
        <taxon>Rikenellaceae</taxon>
        <taxon>Acetobacteroides</taxon>
    </lineage>
</organism>
<accession>A0A4R2ECD7</accession>
<dbReference type="EMBL" id="SLWB01000015">
    <property type="protein sequence ID" value="TCN63674.1"/>
    <property type="molecule type" value="Genomic_DNA"/>
</dbReference>
<evidence type="ECO:0000313" key="2">
    <source>
        <dbReference type="Proteomes" id="UP000294830"/>
    </source>
</evidence>
<proteinExistence type="predicted"/>
<evidence type="ECO:0000313" key="1">
    <source>
        <dbReference type="EMBL" id="TCN63674.1"/>
    </source>
</evidence>
<dbReference type="Proteomes" id="UP000294830">
    <property type="component" value="Unassembled WGS sequence"/>
</dbReference>
<protein>
    <recommendedName>
        <fullName evidence="3">LysM domain-containing protein</fullName>
    </recommendedName>
</protein>
<keyword evidence="2" id="KW-1185">Reference proteome</keyword>
<dbReference type="RefSeq" id="WP_131840112.1">
    <property type="nucleotide sequence ID" value="NZ_SLWB01000015.1"/>
</dbReference>